<dbReference type="Pfam" id="PF08448">
    <property type="entry name" value="PAS_4"/>
    <property type="match status" value="1"/>
</dbReference>
<dbReference type="GO" id="GO:0052621">
    <property type="term" value="F:diguanylate cyclase activity"/>
    <property type="evidence" value="ECO:0007669"/>
    <property type="project" value="UniProtKB-EC"/>
</dbReference>
<protein>
    <submittedName>
        <fullName evidence="5">Diguanylate cyclase</fullName>
        <ecNumber evidence="5">2.7.7.65</ecNumber>
    </submittedName>
</protein>
<dbReference type="InterPro" id="IPR029787">
    <property type="entry name" value="Nucleotide_cyclase"/>
</dbReference>
<feature type="domain" description="PAC" evidence="3">
    <location>
        <begin position="225"/>
        <end position="276"/>
    </location>
</feature>
<dbReference type="Pfam" id="PF13426">
    <property type="entry name" value="PAS_9"/>
    <property type="match status" value="1"/>
</dbReference>
<keyword evidence="5" id="KW-0548">Nucleotidyltransferase</keyword>
<sequence>MESFFNTFGNIEAIKYVMNSIEDMVFIMKVENDHFKYEYINEATSKVLNYRNHEIRGKIIEEVVPHHISRQLITQYNKVAQTLRPQKFELNYSTKSLELIGEVSLNPILSDDGKCIFIIGIVRDLTERAKQYQELHELKLTLQSKQEQLAFSKQQYEALFLNHPDAMFLMDLEGGFISCNPAAERLAGYSQAELIGNSFTDFLSDTEVDNTVDKFNACIADRKAISYEVDYLDKNQNKLTLLITNIPLLVHDRMEGVFGTARDITEIKRQQEQLAQMAYFDYLTGLSNRRVFDEELAWALDKAVLTNESVALMILDGKEFKKINDSFGHDTGDAVIKEMAKRIQVAVRKTDIVARLGGDEIGVILPDIETKELVENIAERIIKSMHEPLHFNNARILFGMTIGIAIFPTHARQRNDLIKFADEALYHAKRNGFDYSFYNKS</sequence>
<comment type="caution">
    <text evidence="5">The sequence shown here is derived from an EMBL/GenBank/DDBJ whole genome shotgun (WGS) entry which is preliminary data.</text>
</comment>
<evidence type="ECO:0000256" key="1">
    <source>
        <dbReference type="SAM" id="Coils"/>
    </source>
</evidence>
<feature type="domain" description="GGDEF" evidence="4">
    <location>
        <begin position="308"/>
        <end position="440"/>
    </location>
</feature>
<dbReference type="PANTHER" id="PTHR44757">
    <property type="entry name" value="DIGUANYLATE CYCLASE DGCP"/>
    <property type="match status" value="1"/>
</dbReference>
<dbReference type="PROSITE" id="PS50112">
    <property type="entry name" value="PAS"/>
    <property type="match status" value="2"/>
</dbReference>
<dbReference type="SMART" id="SM00091">
    <property type="entry name" value="PAS"/>
    <property type="match status" value="2"/>
</dbReference>
<accession>A0ABU9XIS0</accession>
<dbReference type="InterPro" id="IPR052155">
    <property type="entry name" value="Biofilm_reg_signaling"/>
</dbReference>
<dbReference type="SMART" id="SM00267">
    <property type="entry name" value="GGDEF"/>
    <property type="match status" value="1"/>
</dbReference>
<dbReference type="SUPFAM" id="SSF55073">
    <property type="entry name" value="Nucleotide cyclase"/>
    <property type="match status" value="1"/>
</dbReference>
<reference evidence="5 6" key="1">
    <citation type="submission" date="2024-05" db="EMBL/GenBank/DDBJ databases">
        <authorList>
            <person name="Haq I."/>
            <person name="Ullah Z."/>
            <person name="Ahmad R."/>
            <person name="Li M."/>
            <person name="Tong Y."/>
        </authorList>
    </citation>
    <scope>NUCLEOTIDE SEQUENCE [LARGE SCALE GENOMIC DNA]</scope>
    <source>
        <strain evidence="5 6">16A2E</strain>
    </source>
</reference>
<dbReference type="InterPro" id="IPR043128">
    <property type="entry name" value="Rev_trsase/Diguanyl_cyclase"/>
</dbReference>
<dbReference type="Gene3D" id="3.30.450.20">
    <property type="entry name" value="PAS domain"/>
    <property type="match status" value="2"/>
</dbReference>
<keyword evidence="1" id="KW-0175">Coiled coil</keyword>
<dbReference type="CDD" id="cd01949">
    <property type="entry name" value="GGDEF"/>
    <property type="match status" value="1"/>
</dbReference>
<dbReference type="NCBIfam" id="TIGR00254">
    <property type="entry name" value="GGDEF"/>
    <property type="match status" value="1"/>
</dbReference>
<dbReference type="SUPFAM" id="SSF55785">
    <property type="entry name" value="PYP-like sensor domain (PAS domain)"/>
    <property type="match status" value="2"/>
</dbReference>
<dbReference type="Pfam" id="PF00990">
    <property type="entry name" value="GGDEF"/>
    <property type="match status" value="1"/>
</dbReference>
<dbReference type="InterPro" id="IPR000700">
    <property type="entry name" value="PAS-assoc_C"/>
</dbReference>
<feature type="domain" description="PAS" evidence="2">
    <location>
        <begin position="152"/>
        <end position="222"/>
    </location>
</feature>
<dbReference type="Gene3D" id="3.30.70.270">
    <property type="match status" value="1"/>
</dbReference>
<dbReference type="PANTHER" id="PTHR44757:SF2">
    <property type="entry name" value="BIOFILM ARCHITECTURE MAINTENANCE PROTEIN MBAA"/>
    <property type="match status" value="1"/>
</dbReference>
<feature type="domain" description="PAC" evidence="3">
    <location>
        <begin position="84"/>
        <end position="137"/>
    </location>
</feature>
<dbReference type="InterPro" id="IPR013656">
    <property type="entry name" value="PAS_4"/>
</dbReference>
<evidence type="ECO:0000259" key="4">
    <source>
        <dbReference type="PROSITE" id="PS50887"/>
    </source>
</evidence>
<gene>
    <name evidence="5" type="ORF">ABC228_11870</name>
</gene>
<dbReference type="InterPro" id="IPR000014">
    <property type="entry name" value="PAS"/>
</dbReference>
<feature type="coiled-coil region" evidence="1">
    <location>
        <begin position="128"/>
        <end position="155"/>
    </location>
</feature>
<dbReference type="NCBIfam" id="TIGR00229">
    <property type="entry name" value="sensory_box"/>
    <property type="match status" value="2"/>
</dbReference>
<dbReference type="InterPro" id="IPR000160">
    <property type="entry name" value="GGDEF_dom"/>
</dbReference>
<dbReference type="PROSITE" id="PS50887">
    <property type="entry name" value="GGDEF"/>
    <property type="match status" value="1"/>
</dbReference>
<keyword evidence="5" id="KW-0808">Transferase</keyword>
<dbReference type="RefSeq" id="WP_345825356.1">
    <property type="nucleotide sequence ID" value="NZ_JBDIML010000003.1"/>
</dbReference>
<evidence type="ECO:0000313" key="5">
    <source>
        <dbReference type="EMBL" id="MEN2767890.1"/>
    </source>
</evidence>
<name>A0ABU9XIS0_9BACI</name>
<dbReference type="SMART" id="SM00086">
    <property type="entry name" value="PAC"/>
    <property type="match status" value="2"/>
</dbReference>
<proteinExistence type="predicted"/>
<dbReference type="Proteomes" id="UP001444625">
    <property type="component" value="Unassembled WGS sequence"/>
</dbReference>
<dbReference type="InterPro" id="IPR001610">
    <property type="entry name" value="PAC"/>
</dbReference>
<evidence type="ECO:0000259" key="2">
    <source>
        <dbReference type="PROSITE" id="PS50112"/>
    </source>
</evidence>
<organism evidence="5 6">
    <name type="scientific">Ornithinibacillus xuwenensis</name>
    <dbReference type="NCBI Taxonomy" id="3144668"/>
    <lineage>
        <taxon>Bacteria</taxon>
        <taxon>Bacillati</taxon>
        <taxon>Bacillota</taxon>
        <taxon>Bacilli</taxon>
        <taxon>Bacillales</taxon>
        <taxon>Bacillaceae</taxon>
        <taxon>Ornithinibacillus</taxon>
    </lineage>
</organism>
<dbReference type="CDD" id="cd00130">
    <property type="entry name" value="PAS"/>
    <property type="match status" value="2"/>
</dbReference>
<feature type="domain" description="PAS" evidence="2">
    <location>
        <begin position="10"/>
        <end position="58"/>
    </location>
</feature>
<evidence type="ECO:0000313" key="6">
    <source>
        <dbReference type="Proteomes" id="UP001444625"/>
    </source>
</evidence>
<dbReference type="EMBL" id="JBDIML010000003">
    <property type="protein sequence ID" value="MEN2767890.1"/>
    <property type="molecule type" value="Genomic_DNA"/>
</dbReference>
<dbReference type="InterPro" id="IPR035965">
    <property type="entry name" value="PAS-like_dom_sf"/>
</dbReference>
<evidence type="ECO:0000259" key="3">
    <source>
        <dbReference type="PROSITE" id="PS50113"/>
    </source>
</evidence>
<keyword evidence="6" id="KW-1185">Reference proteome</keyword>
<dbReference type="PROSITE" id="PS50113">
    <property type="entry name" value="PAC"/>
    <property type="match status" value="2"/>
</dbReference>
<dbReference type="EC" id="2.7.7.65" evidence="5"/>